<dbReference type="EMBL" id="UWOC01000136">
    <property type="protein sequence ID" value="VCU08836.1"/>
    <property type="molecule type" value="Genomic_DNA"/>
</dbReference>
<dbReference type="RefSeq" id="WP_129608850.1">
    <property type="nucleotide sequence ID" value="NZ_UWOC01000136.1"/>
</dbReference>
<accession>A0A3S4CGV4</accession>
<evidence type="ECO:0000313" key="2">
    <source>
        <dbReference type="EMBL" id="VCU08836.1"/>
    </source>
</evidence>
<dbReference type="SUPFAM" id="SSF53335">
    <property type="entry name" value="S-adenosyl-L-methionine-dependent methyltransferases"/>
    <property type="match status" value="1"/>
</dbReference>
<dbReference type="Proteomes" id="UP000289200">
    <property type="component" value="Unassembled WGS sequence"/>
</dbReference>
<evidence type="ECO:0000313" key="3">
    <source>
        <dbReference type="Proteomes" id="UP000289200"/>
    </source>
</evidence>
<keyword evidence="3" id="KW-1185">Reference proteome</keyword>
<dbReference type="GO" id="GO:0008757">
    <property type="term" value="F:S-adenosylmethionine-dependent methyltransferase activity"/>
    <property type="evidence" value="ECO:0007669"/>
    <property type="project" value="InterPro"/>
</dbReference>
<dbReference type="Gene3D" id="3.40.50.150">
    <property type="entry name" value="Vaccinia Virus protein VP39"/>
    <property type="match status" value="1"/>
</dbReference>
<dbReference type="OrthoDB" id="7981774at2"/>
<reference evidence="3" key="1">
    <citation type="submission" date="2018-10" db="EMBL/GenBank/DDBJ databases">
        <authorList>
            <person name="Peiro R."/>
            <person name="Begona"/>
            <person name="Cbmso G."/>
            <person name="Lopez M."/>
            <person name="Gonzalez S."/>
            <person name="Sacristan E."/>
            <person name="Castillo E."/>
        </authorList>
    </citation>
    <scope>NUCLEOTIDE SEQUENCE [LARGE SCALE GENOMIC DNA]</scope>
</reference>
<protein>
    <submittedName>
        <fullName evidence="2">Ubiquinone biosynthesis O-methyltransferase</fullName>
    </submittedName>
</protein>
<keyword evidence="2" id="KW-0830">Ubiquinone</keyword>
<gene>
    <name evidence="2" type="primary">ubiG_4</name>
    <name evidence="2" type="ORF">RHODGE_RHODGE_01998</name>
</gene>
<proteinExistence type="predicted"/>
<comment type="caution">
    <text evidence="2">The sequence shown here is derived from an EMBL/GenBank/DDBJ whole genome shotgun (WGS) entry which is preliminary data.</text>
</comment>
<name>A0A3S4CGV4_9BRAD</name>
<dbReference type="CDD" id="cd02440">
    <property type="entry name" value="AdoMet_MTases"/>
    <property type="match status" value="1"/>
</dbReference>
<feature type="domain" description="Methyltransferase type 11" evidence="1">
    <location>
        <begin position="35"/>
        <end position="122"/>
    </location>
</feature>
<sequence>MAVQDDGAPEGVRSLRCVHEYIIRHVGNSKARIYEAGGGSCSFLPLAELNSPDVLVVDIDADQLSRNQYAKRKVLGDIQNFPVEPASFDIVVCYNVIEHLAAPDAAIRSFFDALAPGGLLFLAAPGPHSLTGMITKYTPHFVHVLAYKYILGRVTAGQPGRPPFRTVYHPLISPVRLLRFCRNLGFETVYWCEYESPHYAWVVASRPIIGRALRLTAAVLNLLWFGKRDFTKGDYHLLVKKPDGI</sequence>
<dbReference type="InterPro" id="IPR029063">
    <property type="entry name" value="SAM-dependent_MTases_sf"/>
</dbReference>
<dbReference type="InterPro" id="IPR013216">
    <property type="entry name" value="Methyltransf_11"/>
</dbReference>
<evidence type="ECO:0000259" key="1">
    <source>
        <dbReference type="Pfam" id="PF08241"/>
    </source>
</evidence>
<organism evidence="2 3">
    <name type="scientific">Rhodoplanes serenus</name>
    <dbReference type="NCBI Taxonomy" id="200615"/>
    <lineage>
        <taxon>Bacteria</taxon>
        <taxon>Pseudomonadati</taxon>
        <taxon>Pseudomonadota</taxon>
        <taxon>Alphaproteobacteria</taxon>
        <taxon>Hyphomicrobiales</taxon>
        <taxon>Nitrobacteraceae</taxon>
        <taxon>Rhodoplanes</taxon>
    </lineage>
</organism>
<dbReference type="AlphaFoldDB" id="A0A3S4CGV4"/>
<dbReference type="Pfam" id="PF08241">
    <property type="entry name" value="Methyltransf_11"/>
    <property type="match status" value="1"/>
</dbReference>